<dbReference type="Proteomes" id="UP001165962">
    <property type="component" value="Unassembled WGS sequence"/>
</dbReference>
<comment type="similarity">
    <text evidence="1">Belongs to the metallo-dependent hydrolases superfamily.</text>
</comment>
<evidence type="ECO:0000256" key="1">
    <source>
        <dbReference type="ARBA" id="ARBA00038310"/>
    </source>
</evidence>
<dbReference type="InterPro" id="IPR032466">
    <property type="entry name" value="Metal_Hydrolase"/>
</dbReference>
<evidence type="ECO:0000313" key="3">
    <source>
        <dbReference type="EMBL" id="NHN28938.1"/>
    </source>
</evidence>
<dbReference type="RefSeq" id="WP_166146284.1">
    <property type="nucleotide sequence ID" value="NZ_JAAOIW010000001.1"/>
</dbReference>
<organism evidence="3 4">
    <name type="scientific">Paenibacillus agricola</name>
    <dbReference type="NCBI Taxonomy" id="2716264"/>
    <lineage>
        <taxon>Bacteria</taxon>
        <taxon>Bacillati</taxon>
        <taxon>Bacillota</taxon>
        <taxon>Bacilli</taxon>
        <taxon>Bacillales</taxon>
        <taxon>Paenibacillaceae</taxon>
        <taxon>Paenibacillus</taxon>
    </lineage>
</organism>
<proteinExistence type="inferred from homology"/>
<evidence type="ECO:0000313" key="4">
    <source>
        <dbReference type="Proteomes" id="UP001165962"/>
    </source>
</evidence>
<dbReference type="EMBL" id="JAAOIW010000001">
    <property type="protein sequence ID" value="NHN28938.1"/>
    <property type="molecule type" value="Genomic_DNA"/>
</dbReference>
<keyword evidence="4" id="KW-1185">Reference proteome</keyword>
<dbReference type="PANTHER" id="PTHR43569:SF2">
    <property type="entry name" value="AMIDOHYDROLASE-RELATED DOMAIN-CONTAINING PROTEIN"/>
    <property type="match status" value="1"/>
</dbReference>
<gene>
    <name evidence="3" type="ORF">G9U52_03715</name>
</gene>
<reference evidence="3" key="1">
    <citation type="submission" date="2020-03" db="EMBL/GenBank/DDBJ databases">
        <title>Draft sequencing of Paenibacilllus sp. S3N08.</title>
        <authorList>
            <person name="Kim D.-U."/>
        </authorList>
    </citation>
    <scope>NUCLEOTIDE SEQUENCE</scope>
    <source>
        <strain evidence="3">S3N08</strain>
    </source>
</reference>
<protein>
    <submittedName>
        <fullName evidence="3">Amidohydrolase family protein</fullName>
    </submittedName>
</protein>
<dbReference type="SUPFAM" id="SSF51556">
    <property type="entry name" value="Metallo-dependent hydrolases"/>
    <property type="match status" value="1"/>
</dbReference>
<feature type="domain" description="Amidohydrolase-related" evidence="2">
    <location>
        <begin position="3"/>
        <end position="275"/>
    </location>
</feature>
<name>A0ABX0IZS9_9BACL</name>
<dbReference type="PANTHER" id="PTHR43569">
    <property type="entry name" value="AMIDOHYDROLASE"/>
    <property type="match status" value="1"/>
</dbReference>
<sequence length="278" mass="32250">MRIDAHQHYWKTSRTDYGWLKPSLGRIYADYMPEHLRPLLETFELEKTIVVQAAPTIEEAEFLLEIAEQEETIAGVVGWLDLESEHFEQDWNRFRENPKFIGIRPMIQDLASDWILGDRIVYHLKLLAKEQFPVDLQANPRHLPYIMELLEKVPDLRAVVDHLAKPPIVEGIMEPWKSQMEQIASYPNVMCKLSGMVPEKLDAPWTPESIRPYAAAVMEAFGKNRVMFGSDWPVCLFSATYHQVVELLEFCLGSEWSEEERAALYGGNASRFYHLDNK</sequence>
<dbReference type="InterPro" id="IPR006680">
    <property type="entry name" value="Amidohydro-rel"/>
</dbReference>
<dbReference type="Gene3D" id="3.20.20.140">
    <property type="entry name" value="Metal-dependent hydrolases"/>
    <property type="match status" value="1"/>
</dbReference>
<dbReference type="InterPro" id="IPR052350">
    <property type="entry name" value="Metallo-dep_Lactonases"/>
</dbReference>
<accession>A0ABX0IZS9</accession>
<dbReference type="Pfam" id="PF04909">
    <property type="entry name" value="Amidohydro_2"/>
    <property type="match status" value="1"/>
</dbReference>
<comment type="caution">
    <text evidence="3">The sequence shown here is derived from an EMBL/GenBank/DDBJ whole genome shotgun (WGS) entry which is preliminary data.</text>
</comment>
<evidence type="ECO:0000259" key="2">
    <source>
        <dbReference type="Pfam" id="PF04909"/>
    </source>
</evidence>